<evidence type="ECO:0000313" key="2">
    <source>
        <dbReference type="Proteomes" id="UP000011991"/>
    </source>
</evidence>
<sequence>MVTPIGMAQEFSFRQPLSKTVLGDTFPKAGLVFRGENRKETGGDYEQWEENVGGNVGIIRKFVREELDMPIRMDEARLSSYIKRYAATHPRELFLLHFNCRAKLFDFHADKFWVGHYLQQQGVQCENKIDPTQTVITVPSTNRIKVQHPLGGMKPSETDSLLLFVRRNQEGVFDWDHHEFVYLSNVDADANALTVERGAHGTTPKQFESGQCYITQIKLYRDRLVFNLSPDCPRSPDGKQAADVILELLDSWFRKGGQLEPMDGIAFDVQYWDISPNFDTNLDGIADGGIIDGQPRWAQGVYQFSKSIREHFGDDFIITSDGHRRANAQAIGIHNGIESEGLVQHNDGWRGISRTVNTHRYWNAFNTAKFKFNYVASKLVDRQDAKHSTRLRRFAHAMAACLGAGCTDGIEDVTMGIEEKKFWLGKAVGPMVNLAETSDKIVYEMPKNLHDDDLRMWSSADDTIVSKNSDGGIAIRRTSTVQEAGSSAPILNSDGYAALPSLSFEMTLDLPPGDLFLTFDAKSSGARTGFPGTDIPRLLSFDISGHHEDPRVGKAGRDIWTLIGPRDYFKSEFYVRNAGGESGKEDVTIRFEIDGQEELFLKNLVIRNTPAVYVREFENGVALVNPGLSPFLFDLEKQFGGHTFRRIQGSHNDETADVELNNGTRVHNPRAFEVGPVSAQFLIKG</sequence>
<name>M5S398_9BACT</name>
<dbReference type="PATRIC" id="fig|1265738.3.peg.2437"/>
<organism evidence="1 2">
    <name type="scientific">Rhodopirellula maiorica SM1</name>
    <dbReference type="NCBI Taxonomy" id="1265738"/>
    <lineage>
        <taxon>Bacteria</taxon>
        <taxon>Pseudomonadati</taxon>
        <taxon>Planctomycetota</taxon>
        <taxon>Planctomycetia</taxon>
        <taxon>Pirellulales</taxon>
        <taxon>Pirellulaceae</taxon>
        <taxon>Novipirellula</taxon>
    </lineage>
</organism>
<comment type="caution">
    <text evidence="1">The sequence shown here is derived from an EMBL/GenBank/DDBJ whole genome shotgun (WGS) entry which is preliminary data.</text>
</comment>
<evidence type="ECO:0000313" key="1">
    <source>
        <dbReference type="EMBL" id="EMI20659.1"/>
    </source>
</evidence>
<gene>
    <name evidence="1" type="ORF">RMSM_02427</name>
</gene>
<dbReference type="Proteomes" id="UP000011991">
    <property type="component" value="Unassembled WGS sequence"/>
</dbReference>
<dbReference type="AlphaFoldDB" id="M5S398"/>
<dbReference type="EMBL" id="ANOG01000341">
    <property type="protein sequence ID" value="EMI20659.1"/>
    <property type="molecule type" value="Genomic_DNA"/>
</dbReference>
<reference evidence="1 2" key="1">
    <citation type="journal article" date="2013" name="Mar. Genomics">
        <title>Expression of sulfatases in Rhodopirellula baltica and the diversity of sulfatases in the genus Rhodopirellula.</title>
        <authorList>
            <person name="Wegner C.E."/>
            <person name="Richter-Heitmann T."/>
            <person name="Klindworth A."/>
            <person name="Klockow C."/>
            <person name="Richter M."/>
            <person name="Achstetter T."/>
            <person name="Glockner F.O."/>
            <person name="Harder J."/>
        </authorList>
    </citation>
    <scope>NUCLEOTIDE SEQUENCE [LARGE SCALE GENOMIC DNA]</scope>
    <source>
        <strain evidence="1 2">SM1</strain>
    </source>
</reference>
<dbReference type="RefSeq" id="WP_008695459.1">
    <property type="nucleotide sequence ID" value="NZ_ANOG01000341.1"/>
</dbReference>
<protein>
    <submittedName>
        <fullName evidence="1">Uncharacterized protein</fullName>
    </submittedName>
</protein>
<accession>M5S398</accession>
<proteinExistence type="predicted"/>
<keyword evidence="2" id="KW-1185">Reference proteome</keyword>